<accession>A0AAF0BK53</accession>
<evidence type="ECO:0000313" key="2">
    <source>
        <dbReference type="Proteomes" id="UP001179483"/>
    </source>
</evidence>
<gene>
    <name evidence="1" type="ORF">PML80_03585</name>
</gene>
<dbReference type="EMBL" id="CP116590">
    <property type="protein sequence ID" value="WCG38415.1"/>
    <property type="molecule type" value="Genomic_DNA"/>
</dbReference>
<evidence type="ECO:0000313" key="1">
    <source>
        <dbReference type="EMBL" id="WCG38415.1"/>
    </source>
</evidence>
<proteinExistence type="predicted"/>
<sequence>MGVKIQLNTNTVDFELGEVEVTATYTLETIKLVMANKEKVQEDLKQIQIALSDVENVSEETIDNAIQSYLLGAEEAFKPIFGEGSFTKVYESCHDIVATAEAFSDAMDYLNDKIEKETAQKKKDKQKKLAKYKK</sequence>
<organism evidence="1 2">
    <name type="scientific">Aerococcus urinaeequi</name>
    <dbReference type="NCBI Taxonomy" id="51665"/>
    <lineage>
        <taxon>Bacteria</taxon>
        <taxon>Bacillati</taxon>
        <taxon>Bacillota</taxon>
        <taxon>Bacilli</taxon>
        <taxon>Lactobacillales</taxon>
        <taxon>Aerococcaceae</taxon>
        <taxon>Aerococcus</taxon>
    </lineage>
</organism>
<dbReference type="AlphaFoldDB" id="A0AAF0BK53"/>
<dbReference type="Proteomes" id="UP001179483">
    <property type="component" value="Chromosome"/>
</dbReference>
<name>A0AAF0BK53_9LACT</name>
<protein>
    <submittedName>
        <fullName evidence="1">Uncharacterized protein</fullName>
    </submittedName>
</protein>
<dbReference type="RefSeq" id="WP_271736440.1">
    <property type="nucleotide sequence ID" value="NZ_CP116590.1"/>
</dbReference>
<reference evidence="1" key="1">
    <citation type="submission" date="2023-01" db="EMBL/GenBank/DDBJ databases">
        <title>Oxazolidinone resistance genes in florfenicol resistant enterococci from beef cattle and veal calves at slaughter.</title>
        <authorList>
            <person name="Biggel M."/>
        </authorList>
    </citation>
    <scope>NUCLEOTIDE SEQUENCE</scope>
    <source>
        <strain evidence="1">K79-1</strain>
    </source>
</reference>